<accession>A0ABY2TMQ0</accession>
<evidence type="ECO:0008006" key="3">
    <source>
        <dbReference type="Google" id="ProtNLM"/>
    </source>
</evidence>
<proteinExistence type="predicted"/>
<keyword evidence="2" id="KW-1185">Reference proteome</keyword>
<sequence>MNKIHLIIILILLSSINLFSNNLNNSFKMISRQGETSIIVNEEDSNMDFKNSFPNDYFSVSTKESSYLVLDNSEKYIILMPSTKLTFENNKFSLDYGYIYIKTKHNDEIQITLTKEENSYNLNGKSFAVISYNENISIISYNNAVKISPENSLGLSYYLEPYNKTSIIPNLNGPYRITENERTLIDNVSRQLEIEINNHLNEDIERYNFKIMEGTKNET</sequence>
<dbReference type="EMBL" id="SJDU01000498">
    <property type="protein sequence ID" value="TKZ28156.1"/>
    <property type="molecule type" value="Genomic_DNA"/>
</dbReference>
<dbReference type="Proteomes" id="UP000310168">
    <property type="component" value="Unassembled WGS sequence"/>
</dbReference>
<name>A0ABY2TMQ0_9SPIR</name>
<evidence type="ECO:0000313" key="2">
    <source>
        <dbReference type="Proteomes" id="UP000310168"/>
    </source>
</evidence>
<feature type="non-terminal residue" evidence="1">
    <location>
        <position position="219"/>
    </location>
</feature>
<protein>
    <recommendedName>
        <fullName evidence="3">FecR protein domain-containing protein</fullName>
    </recommendedName>
</protein>
<evidence type="ECO:0000313" key="1">
    <source>
        <dbReference type="EMBL" id="TKZ28156.1"/>
    </source>
</evidence>
<organism evidence="1 2">
    <name type="scientific">Brachyspira catarrhinii</name>
    <dbReference type="NCBI Taxonomy" id="2528966"/>
    <lineage>
        <taxon>Bacteria</taxon>
        <taxon>Pseudomonadati</taxon>
        <taxon>Spirochaetota</taxon>
        <taxon>Spirochaetia</taxon>
        <taxon>Brachyspirales</taxon>
        <taxon>Brachyspiraceae</taxon>
        <taxon>Brachyspira</taxon>
    </lineage>
</organism>
<reference evidence="1 2" key="1">
    <citation type="journal article" date="2019" name="Anaerobe">
        <title>Brachyspira catarrhinii sp. nov., an anaerobic intestinal spirochaete isolated from vervet monkeys may have been misidentified as Brachyspira aalborgi in previous studies.</title>
        <authorList>
            <person name="Phillips N.D."/>
            <person name="La T."/>
            <person name="Hampson D.J."/>
        </authorList>
    </citation>
    <scope>NUCLEOTIDE SEQUENCE [LARGE SCALE GENOMIC DNA]</scope>
    <source>
        <strain evidence="1 2">Z12</strain>
    </source>
</reference>
<comment type="caution">
    <text evidence="1">The sequence shown here is derived from an EMBL/GenBank/DDBJ whole genome shotgun (WGS) entry which is preliminary data.</text>
</comment>
<gene>
    <name evidence="1" type="ORF">EZH24_11810</name>
</gene>